<feature type="region of interest" description="Disordered" evidence="2">
    <location>
        <begin position="1"/>
        <end position="35"/>
    </location>
</feature>
<evidence type="ECO:0000313" key="4">
    <source>
        <dbReference type="Proteomes" id="UP000315647"/>
    </source>
</evidence>
<organism evidence="3 4">
    <name type="scientific">Gimesia panareensis</name>
    <dbReference type="NCBI Taxonomy" id="2527978"/>
    <lineage>
        <taxon>Bacteria</taxon>
        <taxon>Pseudomonadati</taxon>
        <taxon>Planctomycetota</taxon>
        <taxon>Planctomycetia</taxon>
        <taxon>Planctomycetales</taxon>
        <taxon>Planctomycetaceae</taxon>
        <taxon>Gimesia</taxon>
    </lineage>
</organism>
<dbReference type="Proteomes" id="UP000315647">
    <property type="component" value="Chromosome"/>
</dbReference>
<dbReference type="AlphaFoldDB" id="A0A517QFT4"/>
<gene>
    <name evidence="3" type="ORF">Enr10x_58660</name>
</gene>
<sequence length="230" mass="25974">MNHVPENKENPDVLPITEAKRISSESTDSNSLSQQEFPAQLKQSFANLVMIEDEYEGLTSSEATADVQHCRELLNDQERQIAQFVRNLNQEKSRLQRLQGDLEEAEVCLSMSQSYEAALAGWRETLHAFDALHRESLNQQQTFSLSEQAWEDLKHAEQQALTELDTETTYETIHTPYGSTTIPKQEGMLPDEISIEILGDYLPVSILTDGARLSLEQCQEGTATYAVHCL</sequence>
<protein>
    <recommendedName>
        <fullName evidence="5">Chromosome partition protein Smc</fullName>
    </recommendedName>
</protein>
<keyword evidence="1" id="KW-0175">Coiled coil</keyword>
<evidence type="ECO:0000313" key="3">
    <source>
        <dbReference type="EMBL" id="QDT30500.1"/>
    </source>
</evidence>
<dbReference type="RefSeq" id="WP_145452448.1">
    <property type="nucleotide sequence ID" value="NZ_CP037421.1"/>
</dbReference>
<dbReference type="EMBL" id="CP037421">
    <property type="protein sequence ID" value="QDT30500.1"/>
    <property type="molecule type" value="Genomic_DNA"/>
</dbReference>
<accession>A0A517QFT4</accession>
<feature type="coiled-coil region" evidence="1">
    <location>
        <begin position="74"/>
        <end position="108"/>
    </location>
</feature>
<reference evidence="3 4" key="1">
    <citation type="submission" date="2019-03" db="EMBL/GenBank/DDBJ databases">
        <title>Deep-cultivation of Planctomycetes and their phenomic and genomic characterization uncovers novel biology.</title>
        <authorList>
            <person name="Wiegand S."/>
            <person name="Jogler M."/>
            <person name="Boedeker C."/>
            <person name="Pinto D."/>
            <person name="Vollmers J."/>
            <person name="Rivas-Marin E."/>
            <person name="Kohn T."/>
            <person name="Peeters S.H."/>
            <person name="Heuer A."/>
            <person name="Rast P."/>
            <person name="Oberbeckmann S."/>
            <person name="Bunk B."/>
            <person name="Jeske O."/>
            <person name="Meyerdierks A."/>
            <person name="Storesund J.E."/>
            <person name="Kallscheuer N."/>
            <person name="Luecker S."/>
            <person name="Lage O.M."/>
            <person name="Pohl T."/>
            <person name="Merkel B.J."/>
            <person name="Hornburger P."/>
            <person name="Mueller R.-W."/>
            <person name="Bruemmer F."/>
            <person name="Labrenz M."/>
            <person name="Spormann A.M."/>
            <person name="Op den Camp H."/>
            <person name="Overmann J."/>
            <person name="Amann R."/>
            <person name="Jetten M.S.M."/>
            <person name="Mascher T."/>
            <person name="Medema M.H."/>
            <person name="Devos D.P."/>
            <person name="Kaster A.-K."/>
            <person name="Ovreas L."/>
            <person name="Rohde M."/>
            <person name="Galperin M.Y."/>
            <person name="Jogler C."/>
        </authorList>
    </citation>
    <scope>NUCLEOTIDE SEQUENCE [LARGE SCALE GENOMIC DNA]</scope>
    <source>
        <strain evidence="3 4">Enr10</strain>
    </source>
</reference>
<feature type="compositionally biased region" description="Basic and acidic residues" evidence="2">
    <location>
        <begin position="1"/>
        <end position="11"/>
    </location>
</feature>
<evidence type="ECO:0000256" key="1">
    <source>
        <dbReference type="SAM" id="Coils"/>
    </source>
</evidence>
<evidence type="ECO:0008006" key="5">
    <source>
        <dbReference type="Google" id="ProtNLM"/>
    </source>
</evidence>
<keyword evidence="4" id="KW-1185">Reference proteome</keyword>
<feature type="compositionally biased region" description="Polar residues" evidence="2">
    <location>
        <begin position="24"/>
        <end position="35"/>
    </location>
</feature>
<name>A0A517QFT4_9PLAN</name>
<evidence type="ECO:0000256" key="2">
    <source>
        <dbReference type="SAM" id="MobiDB-lite"/>
    </source>
</evidence>
<proteinExistence type="predicted"/>